<reference evidence="2 3" key="1">
    <citation type="submission" date="2022-11" db="EMBL/GenBank/DDBJ databases">
        <title>Minimal conservation of predation-associated metabolite biosynthetic gene clusters underscores biosynthetic potential of Myxococcota including descriptions for ten novel species: Archangium lansinium sp. nov., Myxococcus landrumus sp. nov., Nannocystis bai.</title>
        <authorList>
            <person name="Ahearne A."/>
            <person name="Stevens C."/>
            <person name="Dowd S."/>
        </authorList>
    </citation>
    <scope>NUCLEOTIDE SEQUENCE [LARGE SCALE GENOMIC DNA]</scope>
    <source>
        <strain evidence="2 3">NCWAL01</strain>
    </source>
</reference>
<keyword evidence="3" id="KW-1185">Reference proteome</keyword>
<feature type="chain" id="PRO_5046468829" description="Carbohydrate-binding protein" evidence="1">
    <location>
        <begin position="35"/>
        <end position="304"/>
    </location>
</feature>
<evidence type="ECO:0008006" key="4">
    <source>
        <dbReference type="Google" id="ProtNLM"/>
    </source>
</evidence>
<gene>
    <name evidence="2" type="ORF">POL68_21905</name>
</gene>
<keyword evidence="1" id="KW-0732">Signal</keyword>
<feature type="signal peptide" evidence="1">
    <location>
        <begin position="1"/>
        <end position="34"/>
    </location>
</feature>
<dbReference type="Proteomes" id="UP001221838">
    <property type="component" value="Unassembled WGS sequence"/>
</dbReference>
<evidence type="ECO:0000313" key="2">
    <source>
        <dbReference type="EMBL" id="MDC0711139.1"/>
    </source>
</evidence>
<dbReference type="RefSeq" id="WP_272141100.1">
    <property type="nucleotide sequence ID" value="NZ_JAQNDM010000002.1"/>
</dbReference>
<proteinExistence type="predicted"/>
<comment type="caution">
    <text evidence="2">The sequence shown here is derived from an EMBL/GenBank/DDBJ whole genome shotgun (WGS) entry which is preliminary data.</text>
</comment>
<evidence type="ECO:0000256" key="1">
    <source>
        <dbReference type="SAM" id="SignalP"/>
    </source>
</evidence>
<sequence length="304" mass="34557">MERQKRGVGSRLHRRWCAAWSAVLCLALAPPAPAQPQDGLGSTGILPPILVIVDPFGVAMLHPTRLGGETWFLSSNPLGDPRFEPQHPITRNPDGSWKIRHNEVRLSVFTSTGYSQSRIASYNRDVLARQGYMQAPNDWKNVEMTGYVRLNQAASPDDNFSWYARGGQHTGGEGCEGSAYKGALHYDGRVRWQKEMWHVRYAQSRFSQLAELKRGEWVGFKAIMRNTSDGRVRLQLWVDEDANKLRWREVEDIYDQGDWGEDSMPCPGSSAKMPITWGGPIAVFRWDNAPDVDFKWLSVREIWP</sequence>
<accession>A0ABT5DBZ3</accession>
<evidence type="ECO:0000313" key="3">
    <source>
        <dbReference type="Proteomes" id="UP001221838"/>
    </source>
</evidence>
<name>A0ABT5DBZ3_9BACT</name>
<protein>
    <recommendedName>
        <fullName evidence="4">Carbohydrate-binding protein</fullName>
    </recommendedName>
</protein>
<organism evidence="2 3">
    <name type="scientific">Stigmatella ashevillensis</name>
    <dbReference type="NCBI Taxonomy" id="2995309"/>
    <lineage>
        <taxon>Bacteria</taxon>
        <taxon>Pseudomonadati</taxon>
        <taxon>Myxococcota</taxon>
        <taxon>Myxococcia</taxon>
        <taxon>Myxococcales</taxon>
        <taxon>Cystobacterineae</taxon>
        <taxon>Archangiaceae</taxon>
        <taxon>Stigmatella</taxon>
    </lineage>
</organism>
<dbReference type="EMBL" id="JAQNDM010000002">
    <property type="protein sequence ID" value="MDC0711139.1"/>
    <property type="molecule type" value="Genomic_DNA"/>
</dbReference>